<dbReference type="CDD" id="cd11029">
    <property type="entry name" value="CYP107-like"/>
    <property type="match status" value="1"/>
</dbReference>
<comment type="caution">
    <text evidence="8">The sequence shown here is derived from an EMBL/GenBank/DDBJ whole genome shotgun (WGS) entry which is preliminary data.</text>
</comment>
<evidence type="ECO:0000256" key="1">
    <source>
        <dbReference type="ARBA" id="ARBA00010617"/>
    </source>
</evidence>
<sequence>MMSQSTEINLTSPLFKANPYPTFARLRVNDPIHQLPSSNGQNAWLFTRYQDVEALLRDERFVKDKQNVFPPQERVRPPASAADLMTMGMIDFDPPDHTRLRSLVNISFTPRLVEQWRGRVQELTNELIDAVEGHGKMDLIEEFAFPLPLQIILEMLGVPKEDSPLLHTWTKTLANALGDPVASQKAFEQLQLFYVYLLELIERKRKQPADDLVSHLIQAESEGQRLSERELVAMVFLLIVAGHDTTGNLIGNGILALLTHPEQMQLLKQDPTLIKTAIEEFLRYYSPFTLATLRWAREDVEYKEHLIHRGDSIVISLSSANRDEQTFIEPEQLNIARQENRHLAFGKGIHYCIGAPLARMKGQIAIATLLRRLPHLQLQVAPEELIWRPGSLILGVSSLPVLF</sequence>
<evidence type="ECO:0000256" key="2">
    <source>
        <dbReference type="ARBA" id="ARBA00022617"/>
    </source>
</evidence>
<dbReference type="InterPro" id="IPR002397">
    <property type="entry name" value="Cyt_P450_B"/>
</dbReference>
<evidence type="ECO:0000256" key="5">
    <source>
        <dbReference type="ARBA" id="ARBA00023004"/>
    </source>
</evidence>
<keyword evidence="2 7" id="KW-0349">Heme</keyword>
<dbReference type="PRINTS" id="PR00359">
    <property type="entry name" value="BP450"/>
</dbReference>
<keyword evidence="5 7" id="KW-0408">Iron</keyword>
<organism evidence="8 9">
    <name type="scientific">Tengunoibacter tsumagoiensis</name>
    <dbReference type="NCBI Taxonomy" id="2014871"/>
    <lineage>
        <taxon>Bacteria</taxon>
        <taxon>Bacillati</taxon>
        <taxon>Chloroflexota</taxon>
        <taxon>Ktedonobacteria</taxon>
        <taxon>Ktedonobacterales</taxon>
        <taxon>Dictyobacteraceae</taxon>
        <taxon>Tengunoibacter</taxon>
    </lineage>
</organism>
<accession>A0A402A9I7</accession>
<keyword evidence="3 7" id="KW-0479">Metal-binding</keyword>
<keyword evidence="6 7" id="KW-0503">Monooxygenase</keyword>
<comment type="similarity">
    <text evidence="1 7">Belongs to the cytochrome P450 family.</text>
</comment>
<evidence type="ECO:0000256" key="7">
    <source>
        <dbReference type="RuleBase" id="RU000461"/>
    </source>
</evidence>
<evidence type="ECO:0000256" key="6">
    <source>
        <dbReference type="ARBA" id="ARBA00023033"/>
    </source>
</evidence>
<proteinExistence type="inferred from homology"/>
<dbReference type="SUPFAM" id="SSF48264">
    <property type="entry name" value="Cytochrome P450"/>
    <property type="match status" value="1"/>
</dbReference>
<dbReference type="RefSeq" id="WP_245994498.1">
    <property type="nucleotide sequence ID" value="NZ_BIFR01000002.1"/>
</dbReference>
<reference evidence="9" key="1">
    <citation type="submission" date="2018-12" db="EMBL/GenBank/DDBJ databases">
        <title>Tengunoibacter tsumagoiensis gen. nov., sp. nov., Dictyobacter kobayashii sp. nov., D. alpinus sp. nov., and D. joshuensis sp. nov. and description of Dictyobacteraceae fam. nov. within the order Ktedonobacterales isolated from Tengu-no-mugimeshi.</title>
        <authorList>
            <person name="Wang C.M."/>
            <person name="Zheng Y."/>
            <person name="Sakai Y."/>
            <person name="Toyoda A."/>
            <person name="Minakuchi Y."/>
            <person name="Abe K."/>
            <person name="Yokota A."/>
            <person name="Yabe S."/>
        </authorList>
    </citation>
    <scope>NUCLEOTIDE SEQUENCE [LARGE SCALE GENOMIC DNA]</scope>
    <source>
        <strain evidence="9">Uno3</strain>
    </source>
</reference>
<dbReference type="GO" id="GO:0016705">
    <property type="term" value="F:oxidoreductase activity, acting on paired donors, with incorporation or reduction of molecular oxygen"/>
    <property type="evidence" value="ECO:0007669"/>
    <property type="project" value="InterPro"/>
</dbReference>
<dbReference type="PANTHER" id="PTHR46696:SF1">
    <property type="entry name" value="CYTOCHROME P450 YJIB-RELATED"/>
    <property type="match status" value="1"/>
</dbReference>
<dbReference type="Gene3D" id="1.10.630.10">
    <property type="entry name" value="Cytochrome P450"/>
    <property type="match status" value="1"/>
</dbReference>
<dbReference type="Proteomes" id="UP000287352">
    <property type="component" value="Unassembled WGS sequence"/>
</dbReference>
<dbReference type="InterPro" id="IPR001128">
    <property type="entry name" value="Cyt_P450"/>
</dbReference>
<dbReference type="PANTHER" id="PTHR46696">
    <property type="entry name" value="P450, PUTATIVE (EUROFUNG)-RELATED"/>
    <property type="match status" value="1"/>
</dbReference>
<gene>
    <name evidence="8" type="primary">cypA_2</name>
    <name evidence="8" type="ORF">KTT_56480</name>
</gene>
<keyword evidence="9" id="KW-1185">Reference proteome</keyword>
<evidence type="ECO:0000313" key="9">
    <source>
        <dbReference type="Proteomes" id="UP000287352"/>
    </source>
</evidence>
<dbReference type="GO" id="GO:0020037">
    <property type="term" value="F:heme binding"/>
    <property type="evidence" value="ECO:0007669"/>
    <property type="project" value="InterPro"/>
</dbReference>
<dbReference type="GO" id="GO:0004497">
    <property type="term" value="F:monooxygenase activity"/>
    <property type="evidence" value="ECO:0007669"/>
    <property type="project" value="UniProtKB-KW"/>
</dbReference>
<evidence type="ECO:0000256" key="4">
    <source>
        <dbReference type="ARBA" id="ARBA00023002"/>
    </source>
</evidence>
<dbReference type="PROSITE" id="PS00086">
    <property type="entry name" value="CYTOCHROME_P450"/>
    <property type="match status" value="1"/>
</dbReference>
<dbReference type="InterPro" id="IPR017972">
    <property type="entry name" value="Cyt_P450_CS"/>
</dbReference>
<dbReference type="EMBL" id="BIFR01000002">
    <property type="protein sequence ID" value="GCE15789.1"/>
    <property type="molecule type" value="Genomic_DNA"/>
</dbReference>
<dbReference type="PRINTS" id="PR00385">
    <property type="entry name" value="P450"/>
</dbReference>
<dbReference type="Pfam" id="PF00067">
    <property type="entry name" value="p450"/>
    <property type="match status" value="1"/>
</dbReference>
<dbReference type="GO" id="GO:0005506">
    <property type="term" value="F:iron ion binding"/>
    <property type="evidence" value="ECO:0007669"/>
    <property type="project" value="InterPro"/>
</dbReference>
<name>A0A402A9I7_9CHLR</name>
<keyword evidence="4 7" id="KW-0560">Oxidoreductase</keyword>
<dbReference type="FunFam" id="1.10.630.10:FF:000018">
    <property type="entry name" value="Cytochrome P450 monooxygenase"/>
    <property type="match status" value="1"/>
</dbReference>
<dbReference type="AlphaFoldDB" id="A0A402A9I7"/>
<dbReference type="InterPro" id="IPR036396">
    <property type="entry name" value="Cyt_P450_sf"/>
</dbReference>
<evidence type="ECO:0000313" key="8">
    <source>
        <dbReference type="EMBL" id="GCE15789.1"/>
    </source>
</evidence>
<evidence type="ECO:0000256" key="3">
    <source>
        <dbReference type="ARBA" id="ARBA00022723"/>
    </source>
</evidence>
<protein>
    <submittedName>
        <fullName evidence="8">Cytochrome P450</fullName>
    </submittedName>
</protein>